<name>A0ACD2ENI7_9MYCO</name>
<gene>
    <name evidence="1" type="ORF">EHH44_09990</name>
</gene>
<dbReference type="Proteomes" id="UP000268891">
    <property type="component" value="Unassembled WGS sequence"/>
</dbReference>
<protein>
    <submittedName>
        <fullName evidence="1">Molybdopterin oxidoreductase family protein</fullName>
    </submittedName>
</protein>
<dbReference type="EMBL" id="RRZR01000016">
    <property type="protein sequence ID" value="RRR45229.1"/>
    <property type="molecule type" value="Genomic_DNA"/>
</dbReference>
<reference evidence="1" key="1">
    <citation type="submission" date="2018-11" db="EMBL/GenBank/DDBJ databases">
        <authorList>
            <person name="Sattar A."/>
            <person name="Zunita Z."/>
            <person name="Jalila A."/>
            <person name="Saleha A.A."/>
        </authorList>
    </citation>
    <scope>NUCLEOTIDE SEQUENCE</scope>
    <source>
        <strain evidence="1">F12-74</strain>
    </source>
</reference>
<keyword evidence="2" id="KW-1185">Reference proteome</keyword>
<evidence type="ECO:0000313" key="1">
    <source>
        <dbReference type="EMBL" id="RRR45229.1"/>
    </source>
</evidence>
<sequence>MQIRRHVCSLCEAGCGLESSVDGGAVVSIRGNRDHVLSRGHVCPKAFGLKELHVDPDRLRTPHLRGAAGRLQPTSWQEAFAVVDQRLTAVIDRHGADAVAVYLGNPVAHDFATTLYASAAMRALGSRNIYTANTVDAMPKFVSCQLMFGGMYTVPLPDVDRCSYLLILGANPVVSNGSLLTAPGMRARLRALRHRGGRLIVVDPNRTRTAQEADAHYSIRPGTDALLLASLVQVLFSEGRIDLGRLGPHVRGVKTVEEVVREFSPETVAPYCDIPAEEIRGLARDLAAAPAAAVYGRTGTCTQRFGTVTSWLVDVLNVLTGNLDRPGGAMFARPAADLRLVTAGRTGSTIGRWRSRVRGAPETLGELPLACLAEEIDTPGAGQVKALITVAGNPARSAPNSSRLAAALEQLELMVSLDLYRNETTRHAHVVLPAPSPLTKPHYDLFFGHFAIRNTATYSPPVLPAQPGDQADWQILLRLIGILARQGAAADLNVIDDMVAETLNRAVYGAGEAGADSPAELGGPERLLDMLLRAGPYRDGDQPLTLARVRQYPDGMDFGPLTPQLPGILNTPSGQIELAPPPLVDDVAQLRTRLLRSPKGSMVLIGRRHLRSNNSWMHNLPTLAKGPDRCTLQIHPTDAARLQLSTHARVRSRAGVVDAPVEVTDAVRPGVVSLPHGWGHDEPGTVAAFAAQQPGVNSNILADGLELDPLSGTAVLNGIPVQITAAPAPATKP</sequence>
<proteinExistence type="predicted"/>
<accession>A0ACD2ENI7</accession>
<organism evidence="1 2">
    <name type="scientific">Mycolicibacter terrae</name>
    <dbReference type="NCBI Taxonomy" id="1788"/>
    <lineage>
        <taxon>Bacteria</taxon>
        <taxon>Bacillati</taxon>
        <taxon>Actinomycetota</taxon>
        <taxon>Actinomycetes</taxon>
        <taxon>Mycobacteriales</taxon>
        <taxon>Mycobacteriaceae</taxon>
        <taxon>Mycolicibacter</taxon>
    </lineage>
</organism>
<comment type="caution">
    <text evidence="1">The sequence shown here is derived from an EMBL/GenBank/DDBJ whole genome shotgun (WGS) entry which is preliminary data.</text>
</comment>
<evidence type="ECO:0000313" key="2">
    <source>
        <dbReference type="Proteomes" id="UP000268891"/>
    </source>
</evidence>